<keyword evidence="2" id="KW-1133">Transmembrane helix</keyword>
<keyword evidence="2" id="KW-0812">Transmembrane</keyword>
<dbReference type="Proteomes" id="UP000317093">
    <property type="component" value="Chromosome"/>
</dbReference>
<feature type="region of interest" description="Disordered" evidence="1">
    <location>
        <begin position="706"/>
        <end position="771"/>
    </location>
</feature>
<sequence length="1336" mass="149804">MSDQSSSSGLQYGIVGILAGFLGLAAINPGSGPEVDENEKTTSSSFDPSSQRTFPDGNWESRVTAPLYKHIHLDPESSRTEDCAKGRQTTELRQALTNGGWCLQFLIVCVPDPINSSNGYRFDLMIETLQKALLPSSLVLDRNYLPWHDWLQAYRHYLLEAGRPGMPAGSGNLDEPIRRHFQSEPGLLVFRNNRRPSSPELTGIYRHHKRLLLVFLVGESPTIGIHKKAFQRAVDLICRWQEFEADNKLLGIKSPEEPLPPPFLRVVGPTFSGSADSLAIAIRSIRERFDVKKDRPNFRVISGSATTVDKTPFLIDAHRLDEVPPDCVNKALNQLFPDDGFSDSEQVSFATTLPYGNLVEFELVKYAKEQGFLHRFGMETNPRIGWLYESGTDYGRPPSLARHGVVAGVEIVELPFPLRISQIRGAFDKDRLTKERTRTSFAPDRYRLSIPFNEAEHATDTLTQFAPRLTAATVELTLASIFQTINREQLRCVGITATDPRDALFLASYLREFCPDVQVLMNGTDLLLTHPDYNRYLRGTLVASPYPLYPRNQLKSFPYASTINHRVPFPSMVHQGFYNAVIFQEWLTRNENDIGNLFPVVHRDHFQHPSHTFRLILPDVAHDRSWPPPLIEYGPPRSNTSSAPPSEPAVYRPGIWISVIGARGFWPLRFSHLDSAIDEDAASHQESGSTSPNPSERKTFCDQLAKADDQATTTGSESDSLDGSPDREQPDPPGPRAPTLMAASANIDAEDIPGAETKPSANTGGDLKSRMNQRKERLLGYTIAVLNRKDEPYSPPSRLGHAAFPDTAFVAACLVALLLPILLRLCGHRLYEPRLSMRRRTPWRHFPTKQDLHLVWHGLLYSIVMLLFSGTLLLLVLSVMPSPLAWVISLLGIHEPLALLGLDAHFLERTVHLSNGISIYLPFFFLTLGLATYAFAQQFRIGYFLKHQAKLEPLPEKPKQSEPTHHHLIATHLLESANAASRRVTYPVFLSPKVSPPSPKRLDLVALFVLGVSVVGMVAMLYYSRPTFEEWSISFVLFSMICVFVISWVLWLYRVIRIRSNIKEIIDRLNAFPLTSAAKRLPRSFRVLIGRFGVGGNLRSVHYQTMIDKLRQVAAPFPNNDNVEPSLVRDEDIHTLRRLLERRRQKDLDTITVNCLERCLQRRVSRLAKNAWRELIVCWTPKENRPTSGEGGTLVSSLKGARLSEEFVTMYAVAYLAGYFRQISYGLGLLMLTAVLFLFAIASYPIAPHQLLLLTGLGMVLAVTIVAILNLVQIERCDIVSAFADTKEGQVTFDFQFFLQLGVVVLPAILALVAGIFPDTLEWLGHLAGSMSQSRG</sequence>
<feature type="transmembrane region" description="Helical" evidence="2">
    <location>
        <begin position="1031"/>
        <end position="1053"/>
    </location>
</feature>
<dbReference type="RefSeq" id="WP_145255972.1">
    <property type="nucleotide sequence ID" value="NZ_CP036279.1"/>
</dbReference>
<name>A0A518B005_9BACT</name>
<feature type="transmembrane region" description="Helical" evidence="2">
    <location>
        <begin position="1252"/>
        <end position="1272"/>
    </location>
</feature>
<dbReference type="EMBL" id="CP036279">
    <property type="protein sequence ID" value="QDU60317.1"/>
    <property type="molecule type" value="Genomic_DNA"/>
</dbReference>
<feature type="transmembrane region" description="Helical" evidence="2">
    <location>
        <begin position="1293"/>
        <end position="1317"/>
    </location>
</feature>
<feature type="transmembrane region" description="Helical" evidence="2">
    <location>
        <begin position="808"/>
        <end position="831"/>
    </location>
</feature>
<feature type="transmembrane region" description="Helical" evidence="2">
    <location>
        <begin position="917"/>
        <end position="936"/>
    </location>
</feature>
<keyword evidence="4" id="KW-1185">Reference proteome</keyword>
<feature type="transmembrane region" description="Helical" evidence="2">
    <location>
        <begin position="852"/>
        <end position="877"/>
    </location>
</feature>
<evidence type="ECO:0000256" key="2">
    <source>
        <dbReference type="SAM" id="Phobius"/>
    </source>
</evidence>
<reference evidence="3 4" key="1">
    <citation type="submission" date="2019-02" db="EMBL/GenBank/DDBJ databases">
        <title>Deep-cultivation of Planctomycetes and their phenomic and genomic characterization uncovers novel biology.</title>
        <authorList>
            <person name="Wiegand S."/>
            <person name="Jogler M."/>
            <person name="Boedeker C."/>
            <person name="Pinto D."/>
            <person name="Vollmers J."/>
            <person name="Rivas-Marin E."/>
            <person name="Kohn T."/>
            <person name="Peeters S.H."/>
            <person name="Heuer A."/>
            <person name="Rast P."/>
            <person name="Oberbeckmann S."/>
            <person name="Bunk B."/>
            <person name="Jeske O."/>
            <person name="Meyerdierks A."/>
            <person name="Storesund J.E."/>
            <person name="Kallscheuer N."/>
            <person name="Luecker S."/>
            <person name="Lage O.M."/>
            <person name="Pohl T."/>
            <person name="Merkel B.J."/>
            <person name="Hornburger P."/>
            <person name="Mueller R.-W."/>
            <person name="Bruemmer F."/>
            <person name="Labrenz M."/>
            <person name="Spormann A.M."/>
            <person name="Op den Camp H."/>
            <person name="Overmann J."/>
            <person name="Amann R."/>
            <person name="Jetten M.S.M."/>
            <person name="Mascher T."/>
            <person name="Medema M.H."/>
            <person name="Devos D.P."/>
            <person name="Kaster A.-K."/>
            <person name="Ovreas L."/>
            <person name="Rohde M."/>
            <person name="Galperin M.Y."/>
            <person name="Jogler C."/>
        </authorList>
    </citation>
    <scope>NUCLEOTIDE SEQUENCE [LARGE SCALE GENOMIC DNA]</scope>
    <source>
        <strain evidence="3 4">Pan216</strain>
    </source>
</reference>
<feature type="transmembrane region" description="Helical" evidence="2">
    <location>
        <begin position="1225"/>
        <end position="1246"/>
    </location>
</feature>
<evidence type="ECO:0000256" key="1">
    <source>
        <dbReference type="SAM" id="MobiDB-lite"/>
    </source>
</evidence>
<protein>
    <submittedName>
        <fullName evidence="3">Uncharacterized protein</fullName>
    </submittedName>
</protein>
<feature type="transmembrane region" description="Helical" evidence="2">
    <location>
        <begin position="1004"/>
        <end position="1025"/>
    </location>
</feature>
<keyword evidence="2" id="KW-0472">Membrane</keyword>
<evidence type="ECO:0000313" key="4">
    <source>
        <dbReference type="Proteomes" id="UP000317093"/>
    </source>
</evidence>
<evidence type="ECO:0000313" key="3">
    <source>
        <dbReference type="EMBL" id="QDU60317.1"/>
    </source>
</evidence>
<gene>
    <name evidence="3" type="ORF">Pan216_11560</name>
</gene>
<proteinExistence type="predicted"/>
<dbReference type="KEGG" id="knv:Pan216_11560"/>
<dbReference type="OrthoDB" id="98669at2"/>
<feature type="region of interest" description="Disordered" evidence="1">
    <location>
        <begin position="32"/>
        <end position="55"/>
    </location>
</feature>
<organism evidence="3 4">
    <name type="scientific">Kolteria novifilia</name>
    <dbReference type="NCBI Taxonomy" id="2527975"/>
    <lineage>
        <taxon>Bacteria</taxon>
        <taxon>Pseudomonadati</taxon>
        <taxon>Planctomycetota</taxon>
        <taxon>Planctomycetia</taxon>
        <taxon>Kolteriales</taxon>
        <taxon>Kolteriaceae</taxon>
        <taxon>Kolteria</taxon>
    </lineage>
</organism>
<feature type="compositionally biased region" description="Polar residues" evidence="1">
    <location>
        <begin position="41"/>
        <end position="53"/>
    </location>
</feature>
<accession>A0A518B005</accession>